<evidence type="ECO:0000256" key="10">
    <source>
        <dbReference type="ARBA" id="ARBA00023315"/>
    </source>
</evidence>
<dbReference type="InterPro" id="IPR004167">
    <property type="entry name" value="PSBD"/>
</dbReference>
<comment type="caution">
    <text evidence="16">The sequence shown here is derived from an EMBL/GenBank/DDBJ whole genome shotgun (WGS) entry which is preliminary data.</text>
</comment>
<feature type="region of interest" description="Disordered" evidence="13">
    <location>
        <begin position="193"/>
        <end position="245"/>
    </location>
</feature>
<dbReference type="PROSITE" id="PS51826">
    <property type="entry name" value="PSBD"/>
    <property type="match status" value="1"/>
</dbReference>
<dbReference type="EMBL" id="JAHSQO010000002">
    <property type="protein sequence ID" value="MBY8916061.1"/>
    <property type="molecule type" value="Genomic_DNA"/>
</dbReference>
<keyword evidence="7 12" id="KW-0816">Tricarboxylic acid cycle</keyword>
<dbReference type="Pfam" id="PF00198">
    <property type="entry name" value="2-oxoacid_dh"/>
    <property type="match status" value="1"/>
</dbReference>
<feature type="compositionally biased region" description="Polar residues" evidence="13">
    <location>
        <begin position="88"/>
        <end position="100"/>
    </location>
</feature>
<keyword evidence="17" id="KW-1185">Reference proteome</keyword>
<dbReference type="Pfam" id="PF00364">
    <property type="entry name" value="Biotin_lipoyl"/>
    <property type="match status" value="2"/>
</dbReference>
<dbReference type="EC" id="2.3.1.61" evidence="5 12"/>
<evidence type="ECO:0000256" key="8">
    <source>
        <dbReference type="ARBA" id="ARBA00022679"/>
    </source>
</evidence>
<dbReference type="Pfam" id="PF02817">
    <property type="entry name" value="E3_binding"/>
    <property type="match status" value="1"/>
</dbReference>
<feature type="domain" description="Lipoyl-binding" evidence="14">
    <location>
        <begin position="2"/>
        <end position="77"/>
    </location>
</feature>
<gene>
    <name evidence="16" type="primary">odhB</name>
    <name evidence="16" type="ORF">KVG22_05655</name>
</gene>
<feature type="region of interest" description="Disordered" evidence="13">
    <location>
        <begin position="258"/>
        <end position="286"/>
    </location>
</feature>
<dbReference type="InterPro" id="IPR050537">
    <property type="entry name" value="2-oxoacid_dehydrogenase"/>
</dbReference>
<dbReference type="SUPFAM" id="SSF51230">
    <property type="entry name" value="Single hybrid motif"/>
    <property type="match status" value="2"/>
</dbReference>
<dbReference type="SUPFAM" id="SSF47005">
    <property type="entry name" value="Peripheral subunit-binding domain of 2-oxo acid dehydrogenase complex"/>
    <property type="match status" value="1"/>
</dbReference>
<comment type="function">
    <text evidence="2 12">E2 component of the 2-oxoglutarate dehydrogenase (OGDH) complex which catalyzes the second step in the conversion of 2-oxoglutarate to succinyl-CoA and CO(2).</text>
</comment>
<dbReference type="InterPro" id="IPR006255">
    <property type="entry name" value="SucB"/>
</dbReference>
<feature type="compositionally biased region" description="Low complexity" evidence="13">
    <location>
        <begin position="261"/>
        <end position="278"/>
    </location>
</feature>
<evidence type="ECO:0000256" key="13">
    <source>
        <dbReference type="SAM" id="MobiDB-lite"/>
    </source>
</evidence>
<evidence type="ECO:0000256" key="3">
    <source>
        <dbReference type="ARBA" id="ARBA00005145"/>
    </source>
</evidence>
<dbReference type="InterPro" id="IPR023213">
    <property type="entry name" value="CAT-like_dom_sf"/>
</dbReference>
<evidence type="ECO:0000256" key="1">
    <source>
        <dbReference type="ARBA" id="ARBA00001938"/>
    </source>
</evidence>
<protein>
    <recommendedName>
        <fullName evidence="6 12">Dihydrolipoyllysine-residue succinyltransferase component of 2-oxoglutarate dehydrogenase complex</fullName>
        <ecNumber evidence="5 12">2.3.1.61</ecNumber>
    </recommendedName>
    <alternativeName>
        <fullName evidence="12">2-oxoglutarate dehydrogenase complex component E2</fullName>
    </alternativeName>
</protein>
<dbReference type="NCBIfam" id="TIGR01347">
    <property type="entry name" value="sucB"/>
    <property type="match status" value="1"/>
</dbReference>
<organism evidence="16 17">
    <name type="scientific">Nitratireductor rhodophyticola</name>
    <dbReference type="NCBI Taxonomy" id="2854036"/>
    <lineage>
        <taxon>Bacteria</taxon>
        <taxon>Pseudomonadati</taxon>
        <taxon>Pseudomonadota</taxon>
        <taxon>Alphaproteobacteria</taxon>
        <taxon>Hyphomicrobiales</taxon>
        <taxon>Phyllobacteriaceae</taxon>
        <taxon>Nitratireductor</taxon>
    </lineage>
</organism>
<name>A0ABS7R563_9HYPH</name>
<dbReference type="PROSITE" id="PS00189">
    <property type="entry name" value="LIPOYL"/>
    <property type="match status" value="2"/>
</dbReference>
<comment type="catalytic activity">
    <reaction evidence="11 12">
        <text>N(6)-[(R)-dihydrolipoyl]-L-lysyl-[protein] + succinyl-CoA = N(6)-[(R)-S(8)-succinyldihydrolipoyl]-L-lysyl-[protein] + CoA</text>
        <dbReference type="Rhea" id="RHEA:15213"/>
        <dbReference type="Rhea" id="RHEA-COMP:10475"/>
        <dbReference type="Rhea" id="RHEA-COMP:20092"/>
        <dbReference type="ChEBI" id="CHEBI:57287"/>
        <dbReference type="ChEBI" id="CHEBI:57292"/>
        <dbReference type="ChEBI" id="CHEBI:83100"/>
        <dbReference type="ChEBI" id="CHEBI:83120"/>
        <dbReference type="EC" id="2.3.1.61"/>
    </reaction>
</comment>
<feature type="domain" description="Peripheral subunit-binding (PSBD)" evidence="15">
    <location>
        <begin position="220"/>
        <end position="257"/>
    </location>
</feature>
<dbReference type="PANTHER" id="PTHR43416">
    <property type="entry name" value="DIHYDROLIPOYLLYSINE-RESIDUE SUCCINYLTRANSFERASE COMPONENT OF 2-OXOGLUTARATE DEHYDROGENASE COMPLEX, MITOCHONDRIAL-RELATED"/>
    <property type="match status" value="1"/>
</dbReference>
<evidence type="ECO:0000256" key="5">
    <source>
        <dbReference type="ARBA" id="ARBA00012945"/>
    </source>
</evidence>
<evidence type="ECO:0000256" key="9">
    <source>
        <dbReference type="ARBA" id="ARBA00022823"/>
    </source>
</evidence>
<dbReference type="RefSeq" id="WP_223005412.1">
    <property type="nucleotide sequence ID" value="NZ_JAHSQO010000002.1"/>
</dbReference>
<keyword evidence="9 12" id="KW-0450">Lipoyl</keyword>
<evidence type="ECO:0000256" key="11">
    <source>
        <dbReference type="ARBA" id="ARBA00052761"/>
    </source>
</evidence>
<evidence type="ECO:0000256" key="4">
    <source>
        <dbReference type="ARBA" id="ARBA00007317"/>
    </source>
</evidence>
<evidence type="ECO:0000313" key="17">
    <source>
        <dbReference type="Proteomes" id="UP000777661"/>
    </source>
</evidence>
<dbReference type="InterPro" id="IPR036625">
    <property type="entry name" value="E3-bd_dom_sf"/>
</dbReference>
<dbReference type="Gene3D" id="2.40.50.100">
    <property type="match status" value="2"/>
</dbReference>
<evidence type="ECO:0000313" key="16">
    <source>
        <dbReference type="EMBL" id="MBY8916061.1"/>
    </source>
</evidence>
<dbReference type="GO" id="GO:0004149">
    <property type="term" value="F:dihydrolipoyllysine-residue succinyltransferase activity"/>
    <property type="evidence" value="ECO:0007669"/>
    <property type="project" value="UniProtKB-EC"/>
</dbReference>
<evidence type="ECO:0000256" key="2">
    <source>
        <dbReference type="ARBA" id="ARBA00004052"/>
    </source>
</evidence>
<sequence>MATEIRVPTLGESVTEATIARWMKSVGDTIATDEPLVELETDKVSIEVPAPAAGTLDEIAVQEGETVEVGALLGMIAAGDGAGKAKPETSQAGESSSGTKETQEATMAGGGKIVEVNVPSAGESVTEAQVGEIYKKVGDAVKTDEAILELETDKAAQEVMSPVDGVITEMVVASGDEVEVGALLLRIEQGASAGAAAPKADKPAEKEAPAAKKDDDGGRPPAPSAQKMMTEKGMKASDVAGSGKDGQVLKGDVLAALEGGAPSSPAEKPKAARPASPAEDGEREERVKMTRLRQTIARRLKDAQDTAAMLTTFNEVDMTAVMEMRKKYKELFEKKHGVKLGFMGFFTKAVCHALKEIPAVNAEIDGTDIIYKNFCHIGVAVGTDRGLVVPVVRDADQMSIAEVEKEIGRLGLAARDGKLSMADMQGGTFTISNGGVYGSLMSTPILNAPQSGILGMHKIQERPMVVGGQIVIRPMMYLALSYDHRIVDGKEAVTFLVRIKDVLEDPERLVLDL</sequence>
<dbReference type="PROSITE" id="PS50968">
    <property type="entry name" value="BIOTINYL_LIPOYL"/>
    <property type="match status" value="2"/>
</dbReference>
<evidence type="ECO:0000256" key="6">
    <source>
        <dbReference type="ARBA" id="ARBA00019511"/>
    </source>
</evidence>
<dbReference type="Proteomes" id="UP000777661">
    <property type="component" value="Unassembled WGS sequence"/>
</dbReference>
<comment type="pathway">
    <text evidence="3 12">Amino-acid degradation; L-lysine degradation via saccharopine pathway; glutaryl-CoA from L-lysine: step 6/6.</text>
</comment>
<proteinExistence type="inferred from homology"/>
<keyword evidence="10 12" id="KW-0012">Acyltransferase</keyword>
<reference evidence="16 17" key="1">
    <citation type="submission" date="2021-06" db="EMBL/GenBank/DDBJ databases">
        <title>Nitratireductor porphyridii sp. nov., isolated from a small marine red alga, Porphyridium purpureum in South Korea.</title>
        <authorList>
            <person name="Kim K.H."/>
            <person name="Kristyanto S."/>
            <person name="Jeon C.O."/>
        </authorList>
    </citation>
    <scope>NUCLEOTIDE SEQUENCE [LARGE SCALE GENOMIC DNA]</scope>
    <source>
        <strain evidence="16 17">R6</strain>
    </source>
</reference>
<dbReference type="PANTHER" id="PTHR43416:SF5">
    <property type="entry name" value="DIHYDROLIPOYLLYSINE-RESIDUE SUCCINYLTRANSFERASE COMPONENT OF 2-OXOGLUTARATE DEHYDROGENASE COMPLEX, MITOCHONDRIAL"/>
    <property type="match status" value="1"/>
</dbReference>
<evidence type="ECO:0000256" key="7">
    <source>
        <dbReference type="ARBA" id="ARBA00022532"/>
    </source>
</evidence>
<dbReference type="SUPFAM" id="SSF52777">
    <property type="entry name" value="CoA-dependent acyltransferases"/>
    <property type="match status" value="1"/>
</dbReference>
<accession>A0ABS7R563</accession>
<keyword evidence="8 12" id="KW-0808">Transferase</keyword>
<dbReference type="InterPro" id="IPR011053">
    <property type="entry name" value="Single_hybrid_motif"/>
</dbReference>
<dbReference type="InterPro" id="IPR000089">
    <property type="entry name" value="Biotin_lipoyl"/>
</dbReference>
<dbReference type="InterPro" id="IPR003016">
    <property type="entry name" value="2-oxoA_DH_lipoyl-BS"/>
</dbReference>
<comment type="cofactor">
    <cofactor evidence="1">
        <name>(R)-lipoate</name>
        <dbReference type="ChEBI" id="CHEBI:83088"/>
    </cofactor>
</comment>
<comment type="similarity">
    <text evidence="4 12">Belongs to the 2-oxoacid dehydrogenase family.</text>
</comment>
<dbReference type="Gene3D" id="3.30.559.10">
    <property type="entry name" value="Chloramphenicol acetyltransferase-like domain"/>
    <property type="match status" value="1"/>
</dbReference>
<evidence type="ECO:0000259" key="14">
    <source>
        <dbReference type="PROSITE" id="PS50968"/>
    </source>
</evidence>
<dbReference type="Gene3D" id="4.10.320.10">
    <property type="entry name" value="E3-binding domain"/>
    <property type="match status" value="1"/>
</dbReference>
<feature type="compositionally biased region" description="Basic and acidic residues" evidence="13">
    <location>
        <begin position="199"/>
        <end position="218"/>
    </location>
</feature>
<evidence type="ECO:0000256" key="12">
    <source>
        <dbReference type="RuleBase" id="RU361138"/>
    </source>
</evidence>
<dbReference type="InterPro" id="IPR001078">
    <property type="entry name" value="2-oxoacid_DH_actylTfrase"/>
</dbReference>
<evidence type="ECO:0000259" key="15">
    <source>
        <dbReference type="PROSITE" id="PS51826"/>
    </source>
</evidence>
<dbReference type="NCBIfam" id="NF004309">
    <property type="entry name" value="PRK05704.1"/>
    <property type="match status" value="1"/>
</dbReference>
<dbReference type="CDD" id="cd06849">
    <property type="entry name" value="lipoyl_domain"/>
    <property type="match status" value="2"/>
</dbReference>
<feature type="region of interest" description="Disordered" evidence="13">
    <location>
        <begin position="80"/>
        <end position="110"/>
    </location>
</feature>
<feature type="domain" description="Lipoyl-binding" evidence="14">
    <location>
        <begin position="113"/>
        <end position="188"/>
    </location>
</feature>